<dbReference type="AlphaFoldDB" id="A0A6A2ZGL4"/>
<protein>
    <submittedName>
        <fullName evidence="2">Uncharacterized protein</fullName>
    </submittedName>
</protein>
<proteinExistence type="predicted"/>
<organism evidence="2 3">
    <name type="scientific">Hibiscus syriacus</name>
    <name type="common">Rose of Sharon</name>
    <dbReference type="NCBI Taxonomy" id="106335"/>
    <lineage>
        <taxon>Eukaryota</taxon>
        <taxon>Viridiplantae</taxon>
        <taxon>Streptophyta</taxon>
        <taxon>Embryophyta</taxon>
        <taxon>Tracheophyta</taxon>
        <taxon>Spermatophyta</taxon>
        <taxon>Magnoliopsida</taxon>
        <taxon>eudicotyledons</taxon>
        <taxon>Gunneridae</taxon>
        <taxon>Pentapetalae</taxon>
        <taxon>rosids</taxon>
        <taxon>malvids</taxon>
        <taxon>Malvales</taxon>
        <taxon>Malvaceae</taxon>
        <taxon>Malvoideae</taxon>
        <taxon>Hibiscus</taxon>
    </lineage>
</organism>
<dbReference type="EMBL" id="VEPZ02001150">
    <property type="protein sequence ID" value="KAE8690978.1"/>
    <property type="molecule type" value="Genomic_DNA"/>
</dbReference>
<name>A0A6A2ZGL4_HIBSY</name>
<comment type="caution">
    <text evidence="2">The sequence shown here is derived from an EMBL/GenBank/DDBJ whole genome shotgun (WGS) entry which is preliminary data.</text>
</comment>
<accession>A0A6A2ZGL4</accession>
<gene>
    <name evidence="2" type="ORF">F3Y22_tig00110893pilonHSYRG00836</name>
</gene>
<reference evidence="2" key="1">
    <citation type="submission" date="2019-09" db="EMBL/GenBank/DDBJ databases">
        <title>Draft genome information of white flower Hibiscus syriacus.</title>
        <authorList>
            <person name="Kim Y.-M."/>
        </authorList>
    </citation>
    <scope>NUCLEOTIDE SEQUENCE [LARGE SCALE GENOMIC DNA]</scope>
    <source>
        <strain evidence="2">YM2019G1</strain>
    </source>
</reference>
<evidence type="ECO:0000313" key="2">
    <source>
        <dbReference type="EMBL" id="KAE8690978.1"/>
    </source>
</evidence>
<keyword evidence="3" id="KW-1185">Reference proteome</keyword>
<evidence type="ECO:0000256" key="1">
    <source>
        <dbReference type="SAM" id="MobiDB-lite"/>
    </source>
</evidence>
<sequence>MTTKTMPSPALPQRRRPRFAGIGSRNARSRGMPLLVNGVEGCVEAIPSLFRTRRTMNSKRMLHSHQSTGDYCWPIIFPNHPYVPLFLKAVCKVVGNAARVEKAAVPPN</sequence>
<dbReference type="Proteomes" id="UP000436088">
    <property type="component" value="Unassembled WGS sequence"/>
</dbReference>
<evidence type="ECO:0000313" key="3">
    <source>
        <dbReference type="Proteomes" id="UP000436088"/>
    </source>
</evidence>
<feature type="region of interest" description="Disordered" evidence="1">
    <location>
        <begin position="1"/>
        <end position="28"/>
    </location>
</feature>